<dbReference type="SUPFAM" id="SSF50129">
    <property type="entry name" value="GroES-like"/>
    <property type="match status" value="1"/>
</dbReference>
<evidence type="ECO:0000256" key="3">
    <source>
        <dbReference type="ARBA" id="ARBA00022723"/>
    </source>
</evidence>
<reference evidence="8 9" key="1">
    <citation type="submission" date="2019-04" db="EMBL/GenBank/DDBJ databases">
        <title>Streptomyces oryziradicis sp. nov., a novel actinomycete isolated from rhizosphere soil of rice (Oryza sativa L.).</title>
        <authorList>
            <person name="Li C."/>
        </authorList>
    </citation>
    <scope>NUCLEOTIDE SEQUENCE [LARGE SCALE GENOMIC DNA]</scope>
    <source>
        <strain evidence="8 9">NEAU-C40</strain>
    </source>
</reference>
<dbReference type="RefSeq" id="WP_136728759.1">
    <property type="nucleotide sequence ID" value="NZ_SUMC01000061.1"/>
</dbReference>
<dbReference type="InterPro" id="IPR013149">
    <property type="entry name" value="ADH-like_C"/>
</dbReference>
<dbReference type="Pfam" id="PF00107">
    <property type="entry name" value="ADH_zinc_N"/>
    <property type="match status" value="1"/>
</dbReference>
<evidence type="ECO:0000313" key="9">
    <source>
        <dbReference type="Proteomes" id="UP000305778"/>
    </source>
</evidence>
<keyword evidence="5" id="KW-0560">Oxidoreductase</keyword>
<dbReference type="InterPro" id="IPR036291">
    <property type="entry name" value="NAD(P)-bd_dom_sf"/>
</dbReference>
<keyword evidence="9" id="KW-1185">Reference proteome</keyword>
<gene>
    <name evidence="8" type="ORF">FCI23_38145</name>
</gene>
<dbReference type="CDD" id="cd08232">
    <property type="entry name" value="idonate-5-DH"/>
    <property type="match status" value="1"/>
</dbReference>
<dbReference type="InterPro" id="IPR013154">
    <property type="entry name" value="ADH-like_N"/>
</dbReference>
<comment type="similarity">
    <text evidence="2">Belongs to the zinc-containing alcohol dehydrogenase family.</text>
</comment>
<dbReference type="Gene3D" id="3.90.180.10">
    <property type="entry name" value="Medium-chain alcohol dehydrogenases, catalytic domain"/>
    <property type="match status" value="1"/>
</dbReference>
<evidence type="ECO:0000313" key="8">
    <source>
        <dbReference type="EMBL" id="TKA02874.1"/>
    </source>
</evidence>
<dbReference type="SUPFAM" id="SSF51735">
    <property type="entry name" value="NAD(P)-binding Rossmann-fold domains"/>
    <property type="match status" value="1"/>
</dbReference>
<accession>A0A4U0S1Z0</accession>
<dbReference type="Pfam" id="PF08240">
    <property type="entry name" value="ADH_N"/>
    <property type="match status" value="1"/>
</dbReference>
<dbReference type="EMBL" id="SUMC01000061">
    <property type="protein sequence ID" value="TKA02874.1"/>
    <property type="molecule type" value="Genomic_DNA"/>
</dbReference>
<evidence type="ECO:0000256" key="1">
    <source>
        <dbReference type="ARBA" id="ARBA00001947"/>
    </source>
</evidence>
<dbReference type="PANTHER" id="PTHR43161">
    <property type="entry name" value="SORBITOL DEHYDROGENASE"/>
    <property type="match status" value="1"/>
</dbReference>
<feature type="domain" description="Alcohol dehydrogenase-like C-terminal" evidence="6">
    <location>
        <begin position="199"/>
        <end position="321"/>
    </location>
</feature>
<feature type="domain" description="Alcohol dehydrogenase-like N-terminal" evidence="7">
    <location>
        <begin position="38"/>
        <end position="156"/>
    </location>
</feature>
<organism evidence="8 9">
    <name type="scientific">Actinacidiphila oryziradicis</name>
    <dbReference type="NCBI Taxonomy" id="2571141"/>
    <lineage>
        <taxon>Bacteria</taxon>
        <taxon>Bacillati</taxon>
        <taxon>Actinomycetota</taxon>
        <taxon>Actinomycetes</taxon>
        <taxon>Kitasatosporales</taxon>
        <taxon>Streptomycetaceae</taxon>
        <taxon>Actinacidiphila</taxon>
    </lineage>
</organism>
<evidence type="ECO:0000259" key="6">
    <source>
        <dbReference type="Pfam" id="PF00107"/>
    </source>
</evidence>
<protein>
    <submittedName>
        <fullName evidence="8">L-idonate 5-dehydrogenase</fullName>
    </submittedName>
</protein>
<dbReference type="Proteomes" id="UP000305778">
    <property type="component" value="Unassembled WGS sequence"/>
</dbReference>
<dbReference type="Gene3D" id="3.40.50.720">
    <property type="entry name" value="NAD(P)-binding Rossmann-like Domain"/>
    <property type="match status" value="1"/>
</dbReference>
<comment type="caution">
    <text evidence="8">The sequence shown here is derived from an EMBL/GenBank/DDBJ whole genome shotgun (WGS) entry which is preliminary data.</text>
</comment>
<dbReference type="GO" id="GO:0016491">
    <property type="term" value="F:oxidoreductase activity"/>
    <property type="evidence" value="ECO:0007669"/>
    <property type="project" value="UniProtKB-KW"/>
</dbReference>
<sequence>MSIPHGQAVLTAERTVEAVRVHTAGDLRLDRLELAVPQPHEAVVRIAYGGICGSDIHYWRHGAVGASVLRAPMVLGHEVVGTIAQAAVDGSGPTGSTAVVVHPAQTCGVCQWCRTGQEHLCPKCRYLGSAAQWPHTDGGFATWMTVPTDRLVPIPDGLDLRRAALAEPTAIAWHAVTRAEQADGPPLHGAHVLVVGAGPIGLLVAAIARHRGAGSVTVTDLHARPLQVAARTGADRTLTVEQMSNGTLIPPADIVFESSGAPAGLAMALRAACRGGTVVAVGQLPLADFTLPASQIVTNELTVTGSLRMAAELPASLRFLADPSSGVEAIISHEFDLDDLADAFKVAADPGRSSKVLLRF</sequence>
<name>A0A4U0S1Z0_9ACTN</name>
<dbReference type="GO" id="GO:0046872">
    <property type="term" value="F:metal ion binding"/>
    <property type="evidence" value="ECO:0007669"/>
    <property type="project" value="UniProtKB-KW"/>
</dbReference>
<evidence type="ECO:0000256" key="5">
    <source>
        <dbReference type="ARBA" id="ARBA00023002"/>
    </source>
</evidence>
<comment type="cofactor">
    <cofactor evidence="1">
        <name>Zn(2+)</name>
        <dbReference type="ChEBI" id="CHEBI:29105"/>
    </cofactor>
</comment>
<dbReference type="OrthoDB" id="9797931at2"/>
<proteinExistence type="inferred from homology"/>
<evidence type="ECO:0000259" key="7">
    <source>
        <dbReference type="Pfam" id="PF08240"/>
    </source>
</evidence>
<dbReference type="AlphaFoldDB" id="A0A4U0S1Z0"/>
<evidence type="ECO:0000256" key="4">
    <source>
        <dbReference type="ARBA" id="ARBA00022833"/>
    </source>
</evidence>
<evidence type="ECO:0000256" key="2">
    <source>
        <dbReference type="ARBA" id="ARBA00008072"/>
    </source>
</evidence>
<dbReference type="InterPro" id="IPR011032">
    <property type="entry name" value="GroES-like_sf"/>
</dbReference>
<keyword evidence="4" id="KW-0862">Zinc</keyword>
<dbReference type="PANTHER" id="PTHR43161:SF9">
    <property type="entry name" value="SORBITOL DEHYDROGENASE"/>
    <property type="match status" value="1"/>
</dbReference>
<keyword evidence="3" id="KW-0479">Metal-binding</keyword>